<proteinExistence type="predicted"/>
<feature type="region of interest" description="Disordered" evidence="1">
    <location>
        <begin position="223"/>
        <end position="263"/>
    </location>
</feature>
<dbReference type="SUPFAM" id="SSF160424">
    <property type="entry name" value="BH3703-like"/>
    <property type="match status" value="1"/>
</dbReference>
<protein>
    <submittedName>
        <fullName evidence="2">Uncharacterized protein</fullName>
    </submittedName>
</protein>
<name>A0A7X6MEJ3_9ACTN</name>
<dbReference type="InterPro" id="IPR036170">
    <property type="entry name" value="YezG-like_sf"/>
</dbReference>
<keyword evidence="3" id="KW-1185">Reference proteome</keyword>
<dbReference type="Proteomes" id="UP000553209">
    <property type="component" value="Unassembled WGS sequence"/>
</dbReference>
<dbReference type="RefSeq" id="WP_061080211.1">
    <property type="nucleotide sequence ID" value="NZ_JAAXPG010000020.1"/>
</dbReference>
<evidence type="ECO:0000313" key="2">
    <source>
        <dbReference type="EMBL" id="NKZ00069.1"/>
    </source>
</evidence>
<accession>A0A7X6MEJ3</accession>
<sequence length="553" mass="59266">MTPQPPGPLEQGEILQDLAGRLVAVVPQGWQQLTYLARVIGAHRSDMLAVQEADGQVRQLEVPAGVDDLVDALKRSGFQEGGGTWLSVILSVHHSHQFNVEYNHDTEPDLPPGTSPLVYAQELERFPRSHDRIPDWLGARLEQARELEPERIREEFGAALVRACEREGLRADFLPPTRLRVFDSGGTVLMEADMRDTFDQAAITTDEHRTGLAAHFAGFMARAAREREQAAGGSSAGTRDADPADSAPAADPAGPPTPADPDDTVAASLAEAFAEAGVSAAFQGADTLVVTLPDGNHASADISGLRAALNGATPEQIAHNTAQFARTSVEHLSQATGQGGGDTDGRLRARLYPASAFPEEVLESLLTREIAPGLWQTVVVDASDSLRPLPRQVHERSGRPDGEVFAEAVAASVAETVEVSEHEVNGAHIVHIGGQHPYVAAHVHALDRYLGDLPHGALVAFPVPEVLLAHPLGQGHPIAAMDHMQQIAERFTADGDKPVSAQLYWWHPGSRSREQGTPPDLRPVGARIDHENRSVSLLTSDEEFGPMLDSLAG</sequence>
<reference evidence="2 3" key="1">
    <citation type="submission" date="2020-04" db="EMBL/GenBank/DDBJ databases">
        <title>MicrobeNet Type strains.</title>
        <authorList>
            <person name="Nicholson A.C."/>
        </authorList>
    </citation>
    <scope>NUCLEOTIDE SEQUENCE [LARGE SCALE GENOMIC DNA]</scope>
    <source>
        <strain evidence="2 3">ATCC 23612</strain>
    </source>
</reference>
<evidence type="ECO:0000313" key="3">
    <source>
        <dbReference type="Proteomes" id="UP000553209"/>
    </source>
</evidence>
<evidence type="ECO:0000256" key="1">
    <source>
        <dbReference type="SAM" id="MobiDB-lite"/>
    </source>
</evidence>
<comment type="caution">
    <text evidence="2">The sequence shown here is derived from an EMBL/GenBank/DDBJ whole genome shotgun (WGS) entry which is preliminary data.</text>
</comment>
<gene>
    <name evidence="2" type="ORF">HGB44_20700</name>
</gene>
<dbReference type="AlphaFoldDB" id="A0A7X6MEJ3"/>
<organism evidence="2 3">
    <name type="scientific">Nocardiopsis alborubida</name>
    <dbReference type="NCBI Taxonomy" id="146802"/>
    <lineage>
        <taxon>Bacteria</taxon>
        <taxon>Bacillati</taxon>
        <taxon>Actinomycetota</taxon>
        <taxon>Actinomycetes</taxon>
        <taxon>Streptosporangiales</taxon>
        <taxon>Nocardiopsidaceae</taxon>
        <taxon>Nocardiopsis</taxon>
    </lineage>
</organism>
<dbReference type="EMBL" id="JAAXPG010000020">
    <property type="protein sequence ID" value="NKZ00069.1"/>
    <property type="molecule type" value="Genomic_DNA"/>
</dbReference>